<protein>
    <submittedName>
        <fullName evidence="1">Type II toxin-antitoxin system HicB family antitoxin</fullName>
    </submittedName>
</protein>
<evidence type="ECO:0000313" key="1">
    <source>
        <dbReference type="EMBL" id="MDT3674484.1"/>
    </source>
</evidence>
<evidence type="ECO:0000313" key="2">
    <source>
        <dbReference type="Proteomes" id="UP001180650"/>
    </source>
</evidence>
<dbReference type="InterPro" id="IPR035069">
    <property type="entry name" value="TTHA1013/TTHA0281-like"/>
</dbReference>
<name>A0ABU3HIY1_9CHRO</name>
<comment type="caution">
    <text evidence="1">The sequence shown here is derived from an EMBL/GenBank/DDBJ whole genome shotgun (WGS) entry which is preliminary data.</text>
</comment>
<proteinExistence type="predicted"/>
<gene>
    <name evidence="1" type="ORF">RAM70_08055</name>
</gene>
<reference evidence="1" key="1">
    <citation type="submission" date="2023-08" db="EMBL/GenBank/DDBJ databases">
        <authorList>
            <person name="Park H.-K."/>
            <person name="Kim I.-S."/>
        </authorList>
    </citation>
    <scope>NUCLEOTIDE SEQUENCE</scope>
    <source>
        <strain evidence="1">NRERC-220</strain>
    </source>
</reference>
<dbReference type="RefSeq" id="WP_312673190.1">
    <property type="nucleotide sequence ID" value="NZ_JAVSJA010000001.1"/>
</dbReference>
<dbReference type="SUPFAM" id="SSF143100">
    <property type="entry name" value="TTHA1013/TTHA0281-like"/>
    <property type="match status" value="1"/>
</dbReference>
<keyword evidence="2" id="KW-1185">Reference proteome</keyword>
<dbReference type="Proteomes" id="UP001180650">
    <property type="component" value="Unassembled WGS sequence"/>
</dbReference>
<organism evidence="1 2">
    <name type="scientific">Microcystis wesenbergii NRERC-220</name>
    <dbReference type="NCBI Taxonomy" id="3068991"/>
    <lineage>
        <taxon>Bacteria</taxon>
        <taxon>Bacillati</taxon>
        <taxon>Cyanobacteriota</taxon>
        <taxon>Cyanophyceae</taxon>
        <taxon>Oscillatoriophycideae</taxon>
        <taxon>Chroococcales</taxon>
        <taxon>Microcystaceae</taxon>
        <taxon>Microcystis</taxon>
    </lineage>
</organism>
<dbReference type="EMBL" id="JAVSJA010000001">
    <property type="protein sequence ID" value="MDT3674484.1"/>
    <property type="molecule type" value="Genomic_DNA"/>
</dbReference>
<accession>A0ABU3HIY1</accession>
<sequence length="78" mass="8864">MKSKTDDFNGFSINIFRDEEGDWIAYLVEIPSVSAFSDRPQTALNQLILAWEGVKESYRKYGEEIPHLAIAKSGIVRT</sequence>